<dbReference type="PANTHER" id="PTHR36934:SF1">
    <property type="entry name" value="THIOESTERASE DOMAIN-CONTAINING PROTEIN"/>
    <property type="match status" value="1"/>
</dbReference>
<evidence type="ECO:0000313" key="5">
    <source>
        <dbReference type="Proteomes" id="UP000572635"/>
    </source>
</evidence>
<dbReference type="PANTHER" id="PTHR36934">
    <property type="entry name" value="BLR0278 PROTEIN"/>
    <property type="match status" value="1"/>
</dbReference>
<gene>
    <name evidence="4" type="ORF">HDA36_004943</name>
</gene>
<evidence type="ECO:0000256" key="1">
    <source>
        <dbReference type="PIRSR" id="PIRSR014972-1"/>
    </source>
</evidence>
<evidence type="ECO:0000256" key="2">
    <source>
        <dbReference type="PIRSR" id="PIRSR014972-2"/>
    </source>
</evidence>
<feature type="binding site" evidence="2">
    <location>
        <position position="121"/>
    </location>
    <ligand>
        <name>substrate</name>
    </ligand>
</feature>
<dbReference type="InterPro" id="IPR029069">
    <property type="entry name" value="HotDog_dom_sf"/>
</dbReference>
<feature type="active site" evidence="1">
    <location>
        <position position="38"/>
    </location>
</feature>
<evidence type="ECO:0000259" key="3">
    <source>
        <dbReference type="Pfam" id="PF22636"/>
    </source>
</evidence>
<dbReference type="RefSeq" id="WP_184395923.1">
    <property type="nucleotide sequence ID" value="NZ_BAAAJD010000003.1"/>
</dbReference>
<feature type="domain" description="Fluoroacetyl-CoA-specific thioesterase-like" evidence="3">
    <location>
        <begin position="19"/>
        <end position="127"/>
    </location>
</feature>
<dbReference type="Proteomes" id="UP000572635">
    <property type="component" value="Unassembled WGS sequence"/>
</dbReference>
<keyword evidence="5" id="KW-1185">Reference proteome</keyword>
<dbReference type="AlphaFoldDB" id="A0A7W8VGD0"/>
<organism evidence="4 5">
    <name type="scientific">Nocardiopsis composta</name>
    <dbReference type="NCBI Taxonomy" id="157465"/>
    <lineage>
        <taxon>Bacteria</taxon>
        <taxon>Bacillati</taxon>
        <taxon>Actinomycetota</taxon>
        <taxon>Actinomycetes</taxon>
        <taxon>Streptosporangiales</taxon>
        <taxon>Nocardiopsidaceae</taxon>
        <taxon>Nocardiopsis</taxon>
    </lineage>
</organism>
<dbReference type="InterPro" id="IPR025540">
    <property type="entry name" value="FlK"/>
</dbReference>
<feature type="binding site" evidence="2">
    <location>
        <position position="65"/>
    </location>
    <ligand>
        <name>substrate</name>
    </ligand>
</feature>
<protein>
    <submittedName>
        <fullName evidence="4">Putative thioesterase</fullName>
    </submittedName>
</protein>
<reference evidence="4 5" key="1">
    <citation type="submission" date="2020-08" db="EMBL/GenBank/DDBJ databases">
        <title>Sequencing the genomes of 1000 actinobacteria strains.</title>
        <authorList>
            <person name="Klenk H.-P."/>
        </authorList>
    </citation>
    <scope>NUCLEOTIDE SEQUENCE [LARGE SCALE GENOMIC DNA]</scope>
    <source>
        <strain evidence="4 5">DSM 44551</strain>
    </source>
</reference>
<dbReference type="SUPFAM" id="SSF54637">
    <property type="entry name" value="Thioesterase/thiol ester dehydrase-isomerase"/>
    <property type="match status" value="1"/>
</dbReference>
<proteinExistence type="predicted"/>
<dbReference type="PIRSF" id="PIRSF014972">
    <property type="entry name" value="FlK"/>
    <property type="match status" value="1"/>
</dbReference>
<comment type="caution">
    <text evidence="4">The sequence shown here is derived from an EMBL/GenBank/DDBJ whole genome shotgun (WGS) entry which is preliminary data.</text>
</comment>
<dbReference type="InterPro" id="IPR054485">
    <property type="entry name" value="FlK-like_dom"/>
</dbReference>
<sequence length="135" mass="13912">MSDIEELRAGLTGEVRLEVGPADTAQALGSGDVPVLGTPRVLALAEEATVAALAGRLEPGRTTVGTSVSLRHLAASPVGARVQARAELREADGRRLVFAVEVEQEAARGGGRVVADGTVERVVVDRERFTASASG</sequence>
<name>A0A7W8VGD0_9ACTN</name>
<accession>A0A7W8VGD0</accession>
<feature type="binding site" evidence="2">
    <location>
        <position position="65"/>
    </location>
    <ligand>
        <name>CoA</name>
        <dbReference type="ChEBI" id="CHEBI:57287"/>
    </ligand>
</feature>
<feature type="active site" evidence="1">
    <location>
        <position position="46"/>
    </location>
</feature>
<dbReference type="EMBL" id="JACHDB010000001">
    <property type="protein sequence ID" value="MBB5434859.1"/>
    <property type="molecule type" value="Genomic_DNA"/>
</dbReference>
<feature type="active site" evidence="1">
    <location>
        <position position="72"/>
    </location>
</feature>
<dbReference type="Pfam" id="PF22636">
    <property type="entry name" value="FlK"/>
    <property type="match status" value="1"/>
</dbReference>
<evidence type="ECO:0000313" key="4">
    <source>
        <dbReference type="EMBL" id="MBB5434859.1"/>
    </source>
</evidence>
<dbReference type="Gene3D" id="3.10.129.10">
    <property type="entry name" value="Hotdog Thioesterase"/>
    <property type="match status" value="1"/>
</dbReference>